<dbReference type="KEGG" id="vin:AKJ08_2739"/>
<dbReference type="PATRIC" id="fig|1391653.3.peg.2849"/>
<proteinExistence type="predicted"/>
<dbReference type="EMBL" id="CP012332">
    <property type="protein sequence ID" value="AKU92352.1"/>
    <property type="molecule type" value="Genomic_DNA"/>
</dbReference>
<accession>A0A0K1PFR8</accession>
<evidence type="ECO:0000313" key="2">
    <source>
        <dbReference type="Proteomes" id="UP000055590"/>
    </source>
</evidence>
<gene>
    <name evidence="1" type="ORF">AKJ08_2739</name>
</gene>
<reference evidence="1 2" key="1">
    <citation type="submission" date="2015-08" db="EMBL/GenBank/DDBJ databases">
        <authorList>
            <person name="Babu N.S."/>
            <person name="Beckwith C.J."/>
            <person name="Beseler K.G."/>
            <person name="Brison A."/>
            <person name="Carone J.V."/>
            <person name="Caskin T.P."/>
            <person name="Diamond M."/>
            <person name="Durham M.E."/>
            <person name="Foxe J.M."/>
            <person name="Go M."/>
            <person name="Henderson B.A."/>
            <person name="Jones I.B."/>
            <person name="McGettigan J.A."/>
            <person name="Micheletti S.J."/>
            <person name="Nasrallah M.E."/>
            <person name="Ortiz D."/>
            <person name="Piller C.R."/>
            <person name="Privatt S.R."/>
            <person name="Schneider S.L."/>
            <person name="Sharp S."/>
            <person name="Smith T.C."/>
            <person name="Stanton J.D."/>
            <person name="Ullery H.E."/>
            <person name="Wilson R.J."/>
            <person name="Serrano M.G."/>
            <person name="Buck G."/>
            <person name="Lee V."/>
            <person name="Wang Y."/>
            <person name="Carvalho R."/>
            <person name="Voegtly L."/>
            <person name="Shi R."/>
            <person name="Duckworth R."/>
            <person name="Johnson A."/>
            <person name="Loviza R."/>
            <person name="Walstead R."/>
            <person name="Shah Z."/>
            <person name="Kiflezghi M."/>
            <person name="Wade K."/>
            <person name="Ball S.L."/>
            <person name="Bradley K.W."/>
            <person name="Asai D.J."/>
            <person name="Bowman C.A."/>
            <person name="Russell D.A."/>
            <person name="Pope W.H."/>
            <person name="Jacobs-Sera D."/>
            <person name="Hendrix R.W."/>
            <person name="Hatfull G.F."/>
        </authorList>
    </citation>
    <scope>NUCLEOTIDE SEQUENCE [LARGE SCALE GENOMIC DNA]</scope>
    <source>
        <strain evidence="1 2">DSM 27710</strain>
    </source>
</reference>
<evidence type="ECO:0000313" key="1">
    <source>
        <dbReference type="EMBL" id="AKU92352.1"/>
    </source>
</evidence>
<dbReference type="STRING" id="1391653.AKJ08_2739"/>
<dbReference type="AlphaFoldDB" id="A0A0K1PFR8"/>
<keyword evidence="2" id="KW-1185">Reference proteome</keyword>
<protein>
    <submittedName>
        <fullName evidence="1">Uncharacterized protein</fullName>
    </submittedName>
</protein>
<sequence length="780" mass="85330">MVDLVAPTSIRPPDSEYKRLTADVAKFATLQSLATAQESADRQDLSYLNRMTGWDARLLALGASAQRLAGDVSIGLSTEVLYGLLRAGMPSEKSLLAQVDPGVADDAIRKVRDEGIITLDDQALAQFKGKFTAFSSAVRLSVPLPGSRSTYAEMLDASPGLSASDRTKFAEVFLDHSGGSGDLWQAALDKGLSATQVSTLKLQGKLAFLTAGSEKLTTRLQQNRTDPAELVDLNFDLAASWVNEIHDAAGVPRGDNLTPTQKQQLDALIPTAYAGATVEARRNLWAEDSARKIRLSYPTQVMARRIQRDGLFELGAARAITAQLLGAAASQGFRLGQTPVRTFFATYTGAKAGMSEADFEAAKSQVSILQRVAQITPSTDSMAVLSALGMTSAYDVMAYSENVFSDLYAAKYKALYGALPASTELHLVYQRARQVSSVTYNLFGIAKKLESELPLSGMSAPAQLRDSAKAQLVKQFPTMESLFGSMDYCECEHCRSVLSPAAYLVDLLQFLDPEPQVWANFQELWKETHGQQEYTSKYKNPYDALIARRPDLAAIPLTCENTNTALPYIDLVNEILEYYVANGALDPAAARDTGDATTPELLAEPQNIIRKAYEKVSLAKYPLALPFDLWIETARAFCEHFEVPLWRLLEIFRPTDKLFDVTRSYDRAAIFMESLGLSPAEVGLLTDPTAPDKWFEYYGFGTADDATTVLVDGSTHQRIDLNSAKALSRRLGVTYKELTALIQTAFVNPKLTELSVAYKLGVGISDVMAYLDPDNKVLFD</sequence>
<name>A0A0K1PFR8_9BACT</name>
<organism evidence="1 2">
    <name type="scientific">Vulgatibacter incomptus</name>
    <dbReference type="NCBI Taxonomy" id="1391653"/>
    <lineage>
        <taxon>Bacteria</taxon>
        <taxon>Pseudomonadati</taxon>
        <taxon>Myxococcota</taxon>
        <taxon>Myxococcia</taxon>
        <taxon>Myxococcales</taxon>
        <taxon>Cystobacterineae</taxon>
        <taxon>Vulgatibacteraceae</taxon>
        <taxon>Vulgatibacter</taxon>
    </lineage>
</organism>
<dbReference type="Proteomes" id="UP000055590">
    <property type="component" value="Chromosome"/>
</dbReference>